<protein>
    <submittedName>
        <fullName evidence="5">Glycosyltransferase</fullName>
    </submittedName>
    <submittedName>
        <fullName evidence="4">Putative glucosyl-3-phosphoglycerate synthase</fullName>
    </submittedName>
</protein>
<dbReference type="EMBL" id="QSOE01000002">
    <property type="protein sequence ID" value="RGI92546.1"/>
    <property type="molecule type" value="Genomic_DNA"/>
</dbReference>
<evidence type="ECO:0000259" key="2">
    <source>
        <dbReference type="Pfam" id="PF00535"/>
    </source>
</evidence>
<dbReference type="InterPro" id="IPR029044">
    <property type="entry name" value="Nucleotide-diphossugar_trans"/>
</dbReference>
<dbReference type="OrthoDB" id="9810303at2"/>
<organism evidence="4 11">
    <name type="scientific">Anaerobutyricum hallii</name>
    <dbReference type="NCBI Taxonomy" id="39488"/>
    <lineage>
        <taxon>Bacteria</taxon>
        <taxon>Bacillati</taxon>
        <taxon>Bacillota</taxon>
        <taxon>Clostridia</taxon>
        <taxon>Lachnospirales</taxon>
        <taxon>Lachnospiraceae</taxon>
        <taxon>Anaerobutyricum</taxon>
    </lineage>
</organism>
<accession>A0A174EM29</accession>
<keyword evidence="15" id="KW-1185">Reference proteome</keyword>
<evidence type="ECO:0000313" key="7">
    <source>
        <dbReference type="EMBL" id="RHC67009.1"/>
    </source>
</evidence>
<dbReference type="AlphaFoldDB" id="A0A174EM29"/>
<evidence type="ECO:0000313" key="12">
    <source>
        <dbReference type="Proteomes" id="UP000262524"/>
    </source>
</evidence>
<evidence type="ECO:0000313" key="8">
    <source>
        <dbReference type="EMBL" id="RHK41646.1"/>
    </source>
</evidence>
<dbReference type="InterPro" id="IPR050256">
    <property type="entry name" value="Glycosyltransferase_2"/>
</dbReference>
<feature type="domain" description="Glycosyltransferase 2-like" evidence="2">
    <location>
        <begin position="6"/>
        <end position="160"/>
    </location>
</feature>
<evidence type="ECO:0000313" key="4">
    <source>
        <dbReference type="EMBL" id="CUO38297.1"/>
    </source>
</evidence>
<keyword evidence="1" id="KW-0812">Transmembrane</keyword>
<gene>
    <name evidence="8" type="ORF">DW068_01890</name>
    <name evidence="7" type="ORF">DW833_04000</name>
    <name evidence="6" type="ORF">DW972_03160</name>
    <name evidence="9" type="ORF">DWZ29_03015</name>
    <name evidence="5" type="ORF">DXD91_00720</name>
    <name evidence="4" type="ORF">ERS852450_01700</name>
    <name evidence="3" type="ORF">ERS852578_01922</name>
</gene>
<evidence type="ECO:0000313" key="3">
    <source>
        <dbReference type="EMBL" id="CUN05908.1"/>
    </source>
</evidence>
<reference evidence="10 11" key="1">
    <citation type="submission" date="2015-09" db="EMBL/GenBank/DDBJ databases">
        <authorList>
            <consortium name="Pathogen Informatics"/>
        </authorList>
    </citation>
    <scope>NUCLEOTIDE SEQUENCE [LARGE SCALE GENOMIC DNA]</scope>
    <source>
        <strain evidence="4 11">2789STDY5834835</strain>
        <strain evidence="3 10">2789STDY5834966</strain>
    </source>
</reference>
<dbReference type="Gene3D" id="3.90.550.10">
    <property type="entry name" value="Spore Coat Polysaccharide Biosynthesis Protein SpsA, Chain A"/>
    <property type="match status" value="1"/>
</dbReference>
<sequence length="318" mass="36457">MDKIAVLIPCYNESKTIEKVIKDFKEVLPDATIYVYDNNSTDGTDEIARRNGAIVRYEYQQGKGNVIRRMFRDIDAECYIMTDGDDTYPAVNAPEMVDKVLNRNVDMVVGDRLSSTYFQENKRPFHNFGNSLVRSSINHLFHTDIKDIMTGYRAFSYEFVKTFPVISRGFEIETEMSIHAADKNMFVENVVVDYKDRPEGSESKLNTYSDGFKVLRTIARLFRTYQPMKYFGSIAGVLAVLGGGFSIPVFKDYFATGLVKRFPTLIVCCFVILTAIVSLFSGAILKTITWKNRQDFEMTRHQARNKKEELLKEAKEAE</sequence>
<reference evidence="12 13" key="2">
    <citation type="submission" date="2018-08" db="EMBL/GenBank/DDBJ databases">
        <title>A genome reference for cultivated species of the human gut microbiota.</title>
        <authorList>
            <person name="Zou Y."/>
            <person name="Xue W."/>
            <person name="Luo G."/>
        </authorList>
    </citation>
    <scope>NUCLEOTIDE SEQUENCE [LARGE SCALE GENOMIC DNA]</scope>
    <source>
        <strain evidence="9 14">AF31-17AC</strain>
        <strain evidence="8 13">AF45-14BH</strain>
        <strain evidence="7 15">AM34-3LB</strain>
        <strain evidence="6 16">AM48-23BH</strain>
        <strain evidence="5 12">TM10-1AC</strain>
    </source>
</reference>
<name>A0A174EM29_9FIRM</name>
<feature type="transmembrane region" description="Helical" evidence="1">
    <location>
        <begin position="262"/>
        <end position="285"/>
    </location>
</feature>
<dbReference type="CDD" id="cd04179">
    <property type="entry name" value="DPM_DPG-synthase_like"/>
    <property type="match status" value="1"/>
</dbReference>
<dbReference type="InterPro" id="IPR001173">
    <property type="entry name" value="Glyco_trans_2-like"/>
</dbReference>
<feature type="transmembrane region" description="Helical" evidence="1">
    <location>
        <begin position="230"/>
        <end position="250"/>
    </location>
</feature>
<evidence type="ECO:0000313" key="10">
    <source>
        <dbReference type="Proteomes" id="UP000095390"/>
    </source>
</evidence>
<evidence type="ECO:0000313" key="5">
    <source>
        <dbReference type="EMBL" id="RGI92546.1"/>
    </source>
</evidence>
<dbReference type="PANTHER" id="PTHR48090">
    <property type="entry name" value="UNDECAPRENYL-PHOSPHATE 4-DEOXY-4-FORMAMIDO-L-ARABINOSE TRANSFERASE-RELATED"/>
    <property type="match status" value="1"/>
</dbReference>
<keyword evidence="1" id="KW-1133">Transmembrane helix</keyword>
<dbReference type="EMBL" id="QSEP01000008">
    <property type="protein sequence ID" value="RGZ85420.1"/>
    <property type="molecule type" value="Genomic_DNA"/>
</dbReference>
<proteinExistence type="predicted"/>
<evidence type="ECO:0000313" key="14">
    <source>
        <dbReference type="Proteomes" id="UP000283700"/>
    </source>
</evidence>
<dbReference type="GO" id="GO:0016740">
    <property type="term" value="F:transferase activity"/>
    <property type="evidence" value="ECO:0007669"/>
    <property type="project" value="UniProtKB-KW"/>
</dbReference>
<dbReference type="Proteomes" id="UP000283700">
    <property type="component" value="Unassembled WGS sequence"/>
</dbReference>
<evidence type="ECO:0000313" key="11">
    <source>
        <dbReference type="Proteomes" id="UP000095679"/>
    </source>
</evidence>
<dbReference type="Pfam" id="PF00535">
    <property type="entry name" value="Glycos_transf_2"/>
    <property type="match status" value="1"/>
</dbReference>
<keyword evidence="5" id="KW-0808">Transferase</keyword>
<evidence type="ECO:0000313" key="6">
    <source>
        <dbReference type="EMBL" id="RGZ85420.1"/>
    </source>
</evidence>
<dbReference type="Proteomes" id="UP000284621">
    <property type="component" value="Unassembled WGS sequence"/>
</dbReference>
<dbReference type="Proteomes" id="UP000095390">
    <property type="component" value="Unassembled WGS sequence"/>
</dbReference>
<evidence type="ECO:0000313" key="15">
    <source>
        <dbReference type="Proteomes" id="UP000284621"/>
    </source>
</evidence>
<dbReference type="Proteomes" id="UP000283497">
    <property type="component" value="Unassembled WGS sequence"/>
</dbReference>
<dbReference type="Proteomes" id="UP000095679">
    <property type="component" value="Unassembled WGS sequence"/>
</dbReference>
<dbReference type="EMBL" id="CYZL01000013">
    <property type="protein sequence ID" value="CUO38297.1"/>
    <property type="molecule type" value="Genomic_DNA"/>
</dbReference>
<dbReference type="PANTHER" id="PTHR48090:SF7">
    <property type="entry name" value="RFBJ PROTEIN"/>
    <property type="match status" value="1"/>
</dbReference>
<dbReference type="Proteomes" id="UP000262524">
    <property type="component" value="Unassembled WGS sequence"/>
</dbReference>
<dbReference type="EMBL" id="CYYC01000023">
    <property type="protein sequence ID" value="CUN05908.1"/>
    <property type="molecule type" value="Genomic_DNA"/>
</dbReference>
<evidence type="ECO:0000313" key="9">
    <source>
        <dbReference type="EMBL" id="RHN16539.1"/>
    </source>
</evidence>
<dbReference type="RefSeq" id="WP_022170326.1">
    <property type="nucleotide sequence ID" value="NZ_BLYK01000050.1"/>
</dbReference>
<dbReference type="EMBL" id="QRNJ01000004">
    <property type="protein sequence ID" value="RHK41646.1"/>
    <property type="molecule type" value="Genomic_DNA"/>
</dbReference>
<dbReference type="EMBL" id="QSID01000003">
    <property type="protein sequence ID" value="RHC67009.1"/>
    <property type="molecule type" value="Genomic_DNA"/>
</dbReference>
<dbReference type="EMBL" id="QRQO01000005">
    <property type="protein sequence ID" value="RHN16539.1"/>
    <property type="molecule type" value="Genomic_DNA"/>
</dbReference>
<keyword evidence="1" id="KW-0472">Membrane</keyword>
<dbReference type="Proteomes" id="UP000286561">
    <property type="component" value="Unassembled WGS sequence"/>
</dbReference>
<dbReference type="SUPFAM" id="SSF53448">
    <property type="entry name" value="Nucleotide-diphospho-sugar transferases"/>
    <property type="match status" value="1"/>
</dbReference>
<evidence type="ECO:0000256" key="1">
    <source>
        <dbReference type="SAM" id="Phobius"/>
    </source>
</evidence>
<evidence type="ECO:0000313" key="13">
    <source>
        <dbReference type="Proteomes" id="UP000283497"/>
    </source>
</evidence>
<evidence type="ECO:0000313" key="16">
    <source>
        <dbReference type="Proteomes" id="UP000286561"/>
    </source>
</evidence>